<evidence type="ECO:0000256" key="2">
    <source>
        <dbReference type="ARBA" id="ARBA00022695"/>
    </source>
</evidence>
<dbReference type="InterPro" id="IPR012337">
    <property type="entry name" value="RNaseH-like_sf"/>
</dbReference>
<dbReference type="Pfam" id="PF13456">
    <property type="entry name" value="RVT_3"/>
    <property type="match status" value="1"/>
</dbReference>
<keyword evidence="2" id="KW-0548">Nucleotidyltransferase</keyword>
<dbReference type="EMBL" id="AM471327">
    <property type="protein sequence ID" value="CAN72700.1"/>
    <property type="molecule type" value="Genomic_DNA"/>
</dbReference>
<evidence type="ECO:0000256" key="3">
    <source>
        <dbReference type="ARBA" id="ARBA00022722"/>
    </source>
</evidence>
<name>A5BU81_VITVI</name>
<dbReference type="InterPro" id="IPR002156">
    <property type="entry name" value="RNaseH_domain"/>
</dbReference>
<keyword evidence="3" id="KW-0540">Nuclease</keyword>
<organism evidence="8">
    <name type="scientific">Vitis vinifera</name>
    <name type="common">Grape</name>
    <dbReference type="NCBI Taxonomy" id="29760"/>
    <lineage>
        <taxon>Eukaryota</taxon>
        <taxon>Viridiplantae</taxon>
        <taxon>Streptophyta</taxon>
        <taxon>Embryophyta</taxon>
        <taxon>Tracheophyta</taxon>
        <taxon>Spermatophyta</taxon>
        <taxon>Magnoliopsida</taxon>
        <taxon>eudicotyledons</taxon>
        <taxon>Gunneridae</taxon>
        <taxon>Pentapetalae</taxon>
        <taxon>rosids</taxon>
        <taxon>Vitales</taxon>
        <taxon>Vitaceae</taxon>
        <taxon>Viteae</taxon>
        <taxon>Vitis</taxon>
    </lineage>
</organism>
<evidence type="ECO:0000256" key="4">
    <source>
        <dbReference type="ARBA" id="ARBA00022759"/>
    </source>
</evidence>
<dbReference type="PANTHER" id="PTHR48475">
    <property type="entry name" value="RIBONUCLEASE H"/>
    <property type="match status" value="1"/>
</dbReference>
<keyword evidence="1" id="KW-0808">Transferase</keyword>
<dbReference type="GO" id="GO:0015074">
    <property type="term" value="P:DNA integration"/>
    <property type="evidence" value="ECO:0007669"/>
    <property type="project" value="InterPro"/>
</dbReference>
<dbReference type="CDD" id="cd01647">
    <property type="entry name" value="RT_LTR"/>
    <property type="match status" value="1"/>
</dbReference>
<keyword evidence="5" id="KW-0378">Hydrolase</keyword>
<dbReference type="Gene3D" id="3.30.70.270">
    <property type="match status" value="1"/>
</dbReference>
<dbReference type="GO" id="GO:0004523">
    <property type="term" value="F:RNA-DNA hybrid ribonuclease activity"/>
    <property type="evidence" value="ECO:0007669"/>
    <property type="project" value="InterPro"/>
</dbReference>
<gene>
    <name evidence="8" type="ORF">VITISV_012981</name>
</gene>
<dbReference type="InterPro" id="IPR001584">
    <property type="entry name" value="Integrase_cat-core"/>
</dbReference>
<dbReference type="InterPro" id="IPR043502">
    <property type="entry name" value="DNA/RNA_pol_sf"/>
</dbReference>
<evidence type="ECO:0000256" key="5">
    <source>
        <dbReference type="ARBA" id="ARBA00022801"/>
    </source>
</evidence>
<dbReference type="CDD" id="cd09279">
    <property type="entry name" value="RNase_HI_like"/>
    <property type="match status" value="1"/>
</dbReference>
<dbReference type="InterPro" id="IPR000477">
    <property type="entry name" value="RT_dom"/>
</dbReference>
<proteinExistence type="predicted"/>
<dbReference type="PANTHER" id="PTHR48475:SF1">
    <property type="entry name" value="RNASE H TYPE-1 DOMAIN-CONTAINING PROTEIN"/>
    <property type="match status" value="1"/>
</dbReference>
<evidence type="ECO:0000256" key="1">
    <source>
        <dbReference type="ARBA" id="ARBA00022679"/>
    </source>
</evidence>
<evidence type="ECO:0000313" key="8">
    <source>
        <dbReference type="EMBL" id="CAN72700.1"/>
    </source>
</evidence>
<dbReference type="InterPro" id="IPR043128">
    <property type="entry name" value="Rev_trsase/Diguanyl_cyclase"/>
</dbReference>
<dbReference type="SUPFAM" id="SSF56672">
    <property type="entry name" value="DNA/RNA polymerases"/>
    <property type="match status" value="1"/>
</dbReference>
<accession>A5BU81</accession>
<dbReference type="SUPFAM" id="SSF53098">
    <property type="entry name" value="Ribonuclease H-like"/>
    <property type="match status" value="2"/>
</dbReference>
<protein>
    <recommendedName>
        <fullName evidence="7">Integrase catalytic domain-containing protein</fullName>
    </recommendedName>
</protein>
<dbReference type="Gene3D" id="3.30.420.10">
    <property type="entry name" value="Ribonuclease H-like superfamily/Ribonuclease H"/>
    <property type="match status" value="2"/>
</dbReference>
<dbReference type="GO" id="GO:0003676">
    <property type="term" value="F:nucleic acid binding"/>
    <property type="evidence" value="ECO:0007669"/>
    <property type="project" value="InterPro"/>
</dbReference>
<dbReference type="PROSITE" id="PS50994">
    <property type="entry name" value="INTEGRASE"/>
    <property type="match status" value="1"/>
</dbReference>
<feature type="domain" description="Integrase catalytic" evidence="7">
    <location>
        <begin position="1162"/>
        <end position="1322"/>
    </location>
</feature>
<dbReference type="GO" id="GO:0003964">
    <property type="term" value="F:RNA-directed DNA polymerase activity"/>
    <property type="evidence" value="ECO:0007669"/>
    <property type="project" value="UniProtKB-KW"/>
</dbReference>
<dbReference type="Gene3D" id="3.10.10.10">
    <property type="entry name" value="HIV Type 1 Reverse Transcriptase, subunit A, domain 1"/>
    <property type="match status" value="1"/>
</dbReference>
<dbReference type="InterPro" id="IPR041373">
    <property type="entry name" value="RT_RNaseH"/>
</dbReference>
<keyword evidence="6" id="KW-0695">RNA-directed DNA polymerase</keyword>
<dbReference type="InterPro" id="IPR036397">
    <property type="entry name" value="RNaseH_sf"/>
</dbReference>
<dbReference type="Pfam" id="PF00078">
    <property type="entry name" value="RVT_1"/>
    <property type="match status" value="1"/>
</dbReference>
<keyword evidence="4" id="KW-0255">Endonuclease</keyword>
<sequence length="1438" mass="164021">MFLRSLQTRISRHVVGVHFTDFGSLVSALYDVEDGILRGLWTNSFPSDVKGKKPLGGQRAQQTSAPFVLRTQRQFSQLSMPLSQALRKLTEAGLLAALTPRSPPQPIPHQFRMNLHCAYHQGPGHETDRCIALRHAIQDLIDQGLVYLGQSSVTTNPLPAHTTRVTHPPADGIHFLEFSDRDDYIHMLSWDDTDPEPIMSDGIYEMHGATLGPQMPVSFKFVPEAASVQAATVEPLILPHYSVQTPFILIPDVEEIVRTYDSTQREVMGTLEIELLIGPATFVVVFQVLRIPTSFNLLLGRPWIHRARTIPSSLHQKVKFIHDDQNFFPSVRPVGIQFGRFSRFIELAERRYFVGEKNRGCGASSELRAWRKATTSRFLEVIISVHGSYLAEILSAWLGTTASRIGLVDRVRVHSDGALSPSTSVLIASSSLYRTSLMTLCFLDEIDDHETFVEISDIVDGTAPHDKYVDEMLAMSLSEIEEIAPLELASPFDFFGVSVLKLAEEIQVAPAPEIVEDVILVDGLFDGSVGLVEGASDFVDPPLFFDVLLGFVSHHDYVSDSSFMDLSIFEYLPVSCDIDLSAPSSPIAQIFDIDDEIVQHDSDNDSSFVSDSDPKLRRLHPCWSLQVNEDIQKQLSVGFLSVVEYPEWLANVVLVPKKDGNVRVCVDFLDLNEASPKDDFPFPHIDMLVNSTTGHSMLSFMDGFLGYNKILMALEDMKKTSFITEWGTYCYRVMPFGLKNAGATYQRAATTLFHDMMHRDVEAYVDDMIVKSRERPDHLVALERFFERIQQFRLRLNPKKCTFGVTSRKLLGYVVSEKGIEVDPNKIRAILDMPALRMERELDDSGKDRAICYLSKRMLDYEARYVMIECYCLALVWVTRRLRHYMTEYSVHLISRLDPLRYLFDRPALVGHLMRWLVLLTEFDIHYVTQKSIRRSIVVDHLVALLVPDGKAIDDDFPDEDVADVTSLSGWRMYFDGAANHSRYGIGILLISPHGNHIPRSVCLAFSDQHPATNNIVEYEACILGLETALELGIRQTEVFGDSNLVSRQIQGEWKTRDVKLRPYHAYLELLVGRFDDLRYTDLPRAQNYVYLEAATAKDRRALRQLATQFVICGETLYRRSVDGMLLLCLDRASTDQVMRKRCLECQIHGDLIHVPSSELHALTSPWPFSVWGIDIIRKISSKSSSGHEFILVTIDYFTKWVKAASYARLTSSGVASFIRLHIICRYGVLHELIPDRRVHFRAKVDTLVQRYDIRHHRSFAYRPQTNGAVEAVNKNIKRILWRMVETSRDWSEKLTFALWPYRTSFRTSTRATPYSFGIWVALEQQIPEVDWAQARFDQLNLLNERRLRAADHVRAYQRKMAHAFKNRVKPRPLWIGDLVLKVIRGLIKDPRGKFRPNWSGPYFIKELTPEGAAWLMDLDGNRFSELTNVNQLKRYYV</sequence>
<evidence type="ECO:0000256" key="6">
    <source>
        <dbReference type="ARBA" id="ARBA00022918"/>
    </source>
</evidence>
<reference evidence="8" key="1">
    <citation type="journal article" date="2007" name="PLoS ONE">
        <title>The first genome sequence of an elite grapevine cultivar (Pinot noir Vitis vinifera L.): coping with a highly heterozygous genome.</title>
        <authorList>
            <person name="Velasco R."/>
            <person name="Zharkikh A."/>
            <person name="Troggio M."/>
            <person name="Cartwright D.A."/>
            <person name="Cestaro A."/>
            <person name="Pruss D."/>
            <person name="Pindo M."/>
            <person name="FitzGerald L.M."/>
            <person name="Vezzulli S."/>
            <person name="Reid J."/>
            <person name="Malacarne G."/>
            <person name="Iliev D."/>
            <person name="Coppola G."/>
            <person name="Wardell B."/>
            <person name="Micheletti D."/>
            <person name="Macalma T."/>
            <person name="Facci M."/>
            <person name="Mitchell J.T."/>
            <person name="Perazzolli M."/>
            <person name="Eldredge G."/>
            <person name="Gatto P."/>
            <person name="Oyzerski R."/>
            <person name="Moretto M."/>
            <person name="Gutin N."/>
            <person name="Stefanini M."/>
            <person name="Chen Y."/>
            <person name="Segala C."/>
            <person name="Davenport C."/>
            <person name="Dematte L."/>
            <person name="Mraz A."/>
            <person name="Battilana J."/>
            <person name="Stormo K."/>
            <person name="Costa F."/>
            <person name="Tao Q."/>
            <person name="Si-Ammour A."/>
            <person name="Harkins T."/>
            <person name="Lackey A."/>
            <person name="Perbost C."/>
            <person name="Taillon B."/>
            <person name="Stella A."/>
            <person name="Solovyev V."/>
            <person name="Fawcett J.A."/>
            <person name="Sterck L."/>
            <person name="Vandepoele K."/>
            <person name="Grando S.M."/>
            <person name="Toppo S."/>
            <person name="Moser C."/>
            <person name="Lanchbury J."/>
            <person name="Bogden R."/>
            <person name="Skolnick M."/>
            <person name="Sgaramella V."/>
            <person name="Bhatnagar S.K."/>
            <person name="Fontana P."/>
            <person name="Gutin A."/>
            <person name="Van de Peer Y."/>
            <person name="Salamini F."/>
            <person name="Viola R."/>
        </authorList>
    </citation>
    <scope>NUCLEOTIDE SEQUENCE</scope>
</reference>
<evidence type="ECO:0000259" key="7">
    <source>
        <dbReference type="PROSITE" id="PS50994"/>
    </source>
</evidence>
<dbReference type="Pfam" id="PF17917">
    <property type="entry name" value="RT_RNaseH"/>
    <property type="match status" value="1"/>
</dbReference>